<dbReference type="GO" id="GO:0003676">
    <property type="term" value="F:nucleic acid binding"/>
    <property type="evidence" value="ECO:0007669"/>
    <property type="project" value="InterPro"/>
</dbReference>
<organism evidence="3 4">
    <name type="scientific">Ureibacillus chungkukjangi</name>
    <dbReference type="NCBI Taxonomy" id="1202712"/>
    <lineage>
        <taxon>Bacteria</taxon>
        <taxon>Bacillati</taxon>
        <taxon>Bacillota</taxon>
        <taxon>Bacilli</taxon>
        <taxon>Bacillales</taxon>
        <taxon>Caryophanaceae</taxon>
        <taxon>Ureibacillus</taxon>
    </lineage>
</organism>
<dbReference type="PANTHER" id="PTHR46889">
    <property type="entry name" value="TRANSPOSASE INSF FOR INSERTION SEQUENCE IS3B-RELATED"/>
    <property type="match status" value="1"/>
</dbReference>
<comment type="function">
    <text evidence="1">Involved in the transposition of the insertion sequence.</text>
</comment>
<dbReference type="PROSITE" id="PS50994">
    <property type="entry name" value="INTEGRASE"/>
    <property type="match status" value="1"/>
</dbReference>
<accession>A0A318T850</accession>
<evidence type="ECO:0000256" key="1">
    <source>
        <dbReference type="ARBA" id="ARBA00002286"/>
    </source>
</evidence>
<dbReference type="AlphaFoldDB" id="A0A318T850"/>
<feature type="domain" description="Integrase catalytic" evidence="2">
    <location>
        <begin position="93"/>
        <end position="267"/>
    </location>
</feature>
<proteinExistence type="predicted"/>
<dbReference type="Gene3D" id="3.30.420.10">
    <property type="entry name" value="Ribonuclease H-like superfamily/Ribonuclease H"/>
    <property type="match status" value="1"/>
</dbReference>
<dbReference type="Pfam" id="PF13333">
    <property type="entry name" value="rve_2"/>
    <property type="match status" value="1"/>
</dbReference>
<comment type="caution">
    <text evidence="3">The sequence shown here is derived from an EMBL/GenBank/DDBJ whole genome shotgun (WGS) entry which is preliminary data.</text>
</comment>
<sequence length="270" mass="32130">MVELIKVADIPRSTYYYWEKRLNRDDKYAEVKAVIQSIYHEHKGRYGYRRIAKELKKYGFSHDPKTINKLMNAMGIKCEVRMKKYRSYKGNVGKIAPNILHRDFTAKNMNEKWVTDVTEFHLFGEKRYLSPVLDLCNGEIIAYTVMSRPVYKLVGDMLKQAVMRLRPDDQVLLHSDQGWHYQMKLYQRTLKQHNITQSMSRKGNCLDNAVIENFFGLLKSELLYLQEFESMEHFEKELSDYIHYYNNKRMKAKLKDLSPVEYRTQVLEAA</sequence>
<name>A0A318T850_9BACL</name>
<dbReference type="SUPFAM" id="SSF53098">
    <property type="entry name" value="Ribonuclease H-like"/>
    <property type="match status" value="1"/>
</dbReference>
<dbReference type="GO" id="GO:0015074">
    <property type="term" value="P:DNA integration"/>
    <property type="evidence" value="ECO:0007669"/>
    <property type="project" value="InterPro"/>
</dbReference>
<gene>
    <name evidence="3" type="ORF">BJ095_1821</name>
</gene>
<dbReference type="InterPro" id="IPR048020">
    <property type="entry name" value="Transpos_IS3"/>
</dbReference>
<dbReference type="InterPro" id="IPR036397">
    <property type="entry name" value="RNaseH_sf"/>
</dbReference>
<reference evidence="3 4" key="1">
    <citation type="submission" date="2018-06" db="EMBL/GenBank/DDBJ databases">
        <title>Genomic Encyclopedia of Archaeal and Bacterial Type Strains, Phase II (KMG-II): from individual species to whole genera.</title>
        <authorList>
            <person name="Goeker M."/>
        </authorList>
    </citation>
    <scope>NUCLEOTIDE SEQUENCE [LARGE SCALE GENOMIC DNA]</scope>
    <source>
        <strain evidence="3 4">KACC 16626</strain>
    </source>
</reference>
<dbReference type="PANTHER" id="PTHR46889:SF5">
    <property type="entry name" value="INTEGRASE PROTEIN"/>
    <property type="match status" value="1"/>
</dbReference>
<evidence type="ECO:0000313" key="3">
    <source>
        <dbReference type="EMBL" id="PYF01282.1"/>
    </source>
</evidence>
<dbReference type="Pfam" id="PF13276">
    <property type="entry name" value="HTH_21"/>
    <property type="match status" value="1"/>
</dbReference>
<dbReference type="InterPro" id="IPR001584">
    <property type="entry name" value="Integrase_cat-core"/>
</dbReference>
<evidence type="ECO:0000313" key="4">
    <source>
        <dbReference type="Proteomes" id="UP000247416"/>
    </source>
</evidence>
<keyword evidence="4" id="KW-1185">Reference proteome</keyword>
<protein>
    <submittedName>
        <fullName evidence="3">Transposase InsO family protein</fullName>
    </submittedName>
</protein>
<dbReference type="InterPro" id="IPR025948">
    <property type="entry name" value="HTH-like_dom"/>
</dbReference>
<dbReference type="EMBL" id="QJTJ01000082">
    <property type="protein sequence ID" value="PYF01282.1"/>
    <property type="molecule type" value="Genomic_DNA"/>
</dbReference>
<dbReference type="Pfam" id="PF00665">
    <property type="entry name" value="rve"/>
    <property type="match status" value="1"/>
</dbReference>
<evidence type="ECO:0000259" key="2">
    <source>
        <dbReference type="PROSITE" id="PS50994"/>
    </source>
</evidence>
<dbReference type="Proteomes" id="UP000247416">
    <property type="component" value="Unassembled WGS sequence"/>
</dbReference>
<dbReference type="InterPro" id="IPR050900">
    <property type="entry name" value="Transposase_IS3/IS150/IS904"/>
</dbReference>
<dbReference type="NCBIfam" id="NF033516">
    <property type="entry name" value="transpos_IS3"/>
    <property type="match status" value="1"/>
</dbReference>
<dbReference type="InterPro" id="IPR012337">
    <property type="entry name" value="RNaseH-like_sf"/>
</dbReference>